<dbReference type="GO" id="GO:0000976">
    <property type="term" value="F:transcription cis-regulatory region binding"/>
    <property type="evidence" value="ECO:0007669"/>
    <property type="project" value="TreeGrafter"/>
</dbReference>
<accession>A0A0D2FZ86</accession>
<sequence>MSLQSILENGFESGHHIRRKVQIFQSALEEIADKLSMPELLQRLKATDNTTRVREDLHQGVMGEKAQSSNTNLRDDRATGRWEVVLDLQSGLGDVPGSCVSHISPPEASRPYHDNVRYADIISEGVLSQERAESYFFLYKQRLDHFIYRVPGDWFQTLDNVRQCSPLLTSVICAVGALHSTSADYDVCYGHFTALAARKLFAKEHTVFDVLAFLIGAYWLSDISWNLISIAVRIATELQLHRAIYHISDGDKSRYLCARVYYLVFVCDHHFSIPYGRYPWTRQCEAIKLGRQLLSGPHSTKDDLRLVYQVELWSLTEEISTTFGTDTDRALTVSMVPDLHRFSIQLDSFRTEWNARWVPNAFIGNYARKGSGLYYHFAKLYLYSHALRGLGKHSSLDHDVSQLGLDIDEFANAAVLSATTIIRTVINDGEVQSFIDGFHTYFNIMIVFAVVFLLKVSAAYSVSIHLDKAEIASLVERLLVVLKRSILGLHPKHLLVSISNGIEQALNNFSMNLRHDPGNHTNDTGASSANVPTGNAGGYEVFSPFMEDFDFLASQSLINNFPADVIGEDLAS</sequence>
<dbReference type="GO" id="GO:0005634">
    <property type="term" value="C:nucleus"/>
    <property type="evidence" value="ECO:0007669"/>
    <property type="project" value="UniProtKB-SubCell"/>
</dbReference>
<dbReference type="OrthoDB" id="4060227at2759"/>
<dbReference type="GO" id="GO:0000981">
    <property type="term" value="F:DNA-binding transcription factor activity, RNA polymerase II-specific"/>
    <property type="evidence" value="ECO:0007669"/>
    <property type="project" value="TreeGrafter"/>
</dbReference>
<dbReference type="PANTHER" id="PTHR31845:SF17">
    <property type="entry name" value="ZN(II)2CYS6 TRANSCRIPTION FACTOR (EUROFUNG)"/>
    <property type="match status" value="1"/>
</dbReference>
<dbReference type="PANTHER" id="PTHR31845">
    <property type="entry name" value="FINGER DOMAIN PROTEIN, PUTATIVE-RELATED"/>
    <property type="match status" value="1"/>
</dbReference>
<protein>
    <recommendedName>
        <fullName evidence="6">Xylanolytic transcriptional activator regulatory domain-containing protein</fullName>
    </recommendedName>
</protein>
<dbReference type="InterPro" id="IPR007219">
    <property type="entry name" value="XnlR_reg_dom"/>
</dbReference>
<dbReference type="SMART" id="SM00906">
    <property type="entry name" value="Fungal_trans"/>
    <property type="match status" value="1"/>
</dbReference>
<evidence type="ECO:0000256" key="5">
    <source>
        <dbReference type="ARBA" id="ARBA00023242"/>
    </source>
</evidence>
<evidence type="ECO:0000256" key="2">
    <source>
        <dbReference type="ARBA" id="ARBA00023015"/>
    </source>
</evidence>
<evidence type="ECO:0000256" key="4">
    <source>
        <dbReference type="ARBA" id="ARBA00023163"/>
    </source>
</evidence>
<dbReference type="VEuPathDB" id="FungiDB:Z519_07747"/>
<dbReference type="GO" id="GO:0008270">
    <property type="term" value="F:zinc ion binding"/>
    <property type="evidence" value="ECO:0007669"/>
    <property type="project" value="InterPro"/>
</dbReference>
<dbReference type="GeneID" id="27700675"/>
<organism evidence="7 8">
    <name type="scientific">Cladophialophora bantiana (strain ATCC 10958 / CBS 173.52 / CDC B-1940 / NIH 8579)</name>
    <name type="common">Xylohypha bantiana</name>
    <dbReference type="NCBI Taxonomy" id="1442370"/>
    <lineage>
        <taxon>Eukaryota</taxon>
        <taxon>Fungi</taxon>
        <taxon>Dikarya</taxon>
        <taxon>Ascomycota</taxon>
        <taxon>Pezizomycotina</taxon>
        <taxon>Eurotiomycetes</taxon>
        <taxon>Chaetothyriomycetidae</taxon>
        <taxon>Chaetothyriales</taxon>
        <taxon>Herpotrichiellaceae</taxon>
        <taxon>Cladophialophora</taxon>
    </lineage>
</organism>
<keyword evidence="4" id="KW-0804">Transcription</keyword>
<dbReference type="GO" id="GO:0006351">
    <property type="term" value="P:DNA-templated transcription"/>
    <property type="evidence" value="ECO:0007669"/>
    <property type="project" value="InterPro"/>
</dbReference>
<dbReference type="AlphaFoldDB" id="A0A0D2FZ86"/>
<evidence type="ECO:0000313" key="7">
    <source>
        <dbReference type="EMBL" id="KIW91777.1"/>
    </source>
</evidence>
<dbReference type="Proteomes" id="UP000053789">
    <property type="component" value="Unassembled WGS sequence"/>
</dbReference>
<keyword evidence="8" id="KW-1185">Reference proteome</keyword>
<proteinExistence type="predicted"/>
<evidence type="ECO:0000313" key="8">
    <source>
        <dbReference type="Proteomes" id="UP000053789"/>
    </source>
</evidence>
<comment type="subcellular location">
    <subcellularLocation>
        <location evidence="1">Nucleus</location>
    </subcellularLocation>
</comment>
<keyword evidence="5" id="KW-0539">Nucleus</keyword>
<evidence type="ECO:0000256" key="1">
    <source>
        <dbReference type="ARBA" id="ARBA00004123"/>
    </source>
</evidence>
<feature type="domain" description="Xylanolytic transcriptional activator regulatory" evidence="6">
    <location>
        <begin position="224"/>
        <end position="298"/>
    </location>
</feature>
<gene>
    <name evidence="7" type="ORF">Z519_07747</name>
</gene>
<dbReference type="CDD" id="cd12148">
    <property type="entry name" value="fungal_TF_MHR"/>
    <property type="match status" value="1"/>
</dbReference>
<dbReference type="InterPro" id="IPR051089">
    <property type="entry name" value="prtT"/>
</dbReference>
<keyword evidence="3" id="KW-0238">DNA-binding</keyword>
<evidence type="ECO:0000256" key="3">
    <source>
        <dbReference type="ARBA" id="ARBA00023125"/>
    </source>
</evidence>
<name>A0A0D2FZ86_CLAB1</name>
<reference evidence="7" key="1">
    <citation type="submission" date="2015-01" db="EMBL/GenBank/DDBJ databases">
        <title>The Genome Sequence of Cladophialophora bantiana CBS 173.52.</title>
        <authorList>
            <consortium name="The Broad Institute Genomics Platform"/>
            <person name="Cuomo C."/>
            <person name="de Hoog S."/>
            <person name="Gorbushina A."/>
            <person name="Stielow B."/>
            <person name="Teixiera M."/>
            <person name="Abouelleil A."/>
            <person name="Chapman S.B."/>
            <person name="Priest M."/>
            <person name="Young S.K."/>
            <person name="Wortman J."/>
            <person name="Nusbaum C."/>
            <person name="Birren B."/>
        </authorList>
    </citation>
    <scope>NUCLEOTIDE SEQUENCE [LARGE SCALE GENOMIC DNA]</scope>
    <source>
        <strain evidence="7">CBS 173.52</strain>
    </source>
</reference>
<dbReference type="Pfam" id="PF04082">
    <property type="entry name" value="Fungal_trans"/>
    <property type="match status" value="1"/>
</dbReference>
<dbReference type="EMBL" id="KN846990">
    <property type="protein sequence ID" value="KIW91777.1"/>
    <property type="molecule type" value="Genomic_DNA"/>
</dbReference>
<dbReference type="RefSeq" id="XP_016618446.1">
    <property type="nucleotide sequence ID" value="XM_016765477.1"/>
</dbReference>
<dbReference type="HOGENOM" id="CLU_011003_1_0_1"/>
<keyword evidence="2" id="KW-0805">Transcription regulation</keyword>
<evidence type="ECO:0000259" key="6">
    <source>
        <dbReference type="SMART" id="SM00906"/>
    </source>
</evidence>